<dbReference type="Pfam" id="PF20737">
    <property type="entry name" value="Glyco_hydro127C"/>
    <property type="match status" value="1"/>
</dbReference>
<evidence type="ECO:0000313" key="6">
    <source>
        <dbReference type="Proteomes" id="UP000215316"/>
    </source>
</evidence>
<accession>A0A225C4X9</accession>
<feature type="domain" description="Non-reducing end beta-L-arabinofuranosidase-like GH127 middle" evidence="3">
    <location>
        <begin position="446"/>
        <end position="531"/>
    </location>
</feature>
<dbReference type="Pfam" id="PF20736">
    <property type="entry name" value="Glyco_hydro127M"/>
    <property type="match status" value="1"/>
</dbReference>
<sequence length="691" mass="73393">MAVTGARAHATGDIAGRPAVDPTTGRRRPLGSSAVTLEAGLLASWQERNRTRTIPHAIASMTAAGNLDDLRAAVDGPGERPVPRYPFLDTDVYKTLEGIAYEVGRGTADAASRAFLAEAVDVLERVQADDGYVGSFVQRPESDREPWTDLAWGHELYNLGHLIQAAVADSRQGGDGRLLAVARRFADAAVREFGDGGRAEVCGHPEVEMALVELYRETGECTYLDLASAFVDRRGHGTVATRIFPAEYFQDAHPFREMPAVTGHAVRMAYLAAGATDVATETGDAELLAASVRLFDDAVRTRLYVTGGLGSRHSDEAIGDAYELPSERSYSETCAAIAVMQWAWRLFLATGEPRFLDAHETVLLNAYAVGLSADGTAFFYDNPLQRRPDHHAQSGAETEGELMRRPWFTCPCCPPNIVRWMSELQDHVAVRDGDDLVIAHPTACVIRTDAVDVRVTTAYPWDGAVRVEVLRASGAESGIVIRRPGWCRSATAVVQGADGSTAEVDAEADDRWIRATRAWAVGDAIVVELDMPVRALGSHPHLDATRGSLAVARGPVVYAVEQEDAGAPVDDLLLDPRDLAGARTVPLPIAAPWGPVADTPAADAAAADAAAADAAAADAAAADPAAPGLALAVRLRRSAPAPDELYPEVVPGTPAPAASADPVDAVLVPYALWGNRAPGAMRVWIRAADPG</sequence>
<evidence type="ECO:0000259" key="2">
    <source>
        <dbReference type="Pfam" id="PF07944"/>
    </source>
</evidence>
<feature type="region of interest" description="Disordered" evidence="1">
    <location>
        <begin position="1"/>
        <end position="31"/>
    </location>
</feature>
<feature type="domain" description="Non-reducing end beta-L-arabinofuranosidase-like GH127 C-terminal" evidence="4">
    <location>
        <begin position="533"/>
        <end position="686"/>
    </location>
</feature>
<feature type="domain" description="Non-reducing end beta-L-arabinofuranosidase-like GH127 catalytic" evidence="2">
    <location>
        <begin position="34"/>
        <end position="425"/>
    </location>
</feature>
<keyword evidence="6" id="KW-1185">Reference proteome</keyword>
<organism evidence="5 6">
    <name type="scientific">Clavibacter tessellarius</name>
    <dbReference type="NCBI Taxonomy" id="31965"/>
    <lineage>
        <taxon>Bacteria</taxon>
        <taxon>Bacillati</taxon>
        <taxon>Actinomycetota</taxon>
        <taxon>Actinomycetes</taxon>
        <taxon>Micrococcales</taxon>
        <taxon>Microbacteriaceae</taxon>
        <taxon>Clavibacter</taxon>
    </lineage>
</organism>
<proteinExistence type="predicted"/>
<dbReference type="InterPro" id="IPR008928">
    <property type="entry name" value="6-hairpin_glycosidase_sf"/>
</dbReference>
<dbReference type="PANTHER" id="PTHR43465:SF2">
    <property type="entry name" value="DUF1680 DOMAIN PROTEIN (AFU_ORTHOLOGUE AFUA_1G08910)"/>
    <property type="match status" value="1"/>
</dbReference>
<gene>
    <name evidence="5" type="ORF">B5P24_01655</name>
</gene>
<dbReference type="SUPFAM" id="SSF48208">
    <property type="entry name" value="Six-hairpin glycosidases"/>
    <property type="match status" value="1"/>
</dbReference>
<evidence type="ECO:0000256" key="1">
    <source>
        <dbReference type="SAM" id="MobiDB-lite"/>
    </source>
</evidence>
<dbReference type="GO" id="GO:0005975">
    <property type="term" value="P:carbohydrate metabolic process"/>
    <property type="evidence" value="ECO:0007669"/>
    <property type="project" value="InterPro"/>
</dbReference>
<evidence type="ECO:0008006" key="7">
    <source>
        <dbReference type="Google" id="ProtNLM"/>
    </source>
</evidence>
<dbReference type="AlphaFoldDB" id="A0A225C4X9"/>
<reference evidence="5" key="1">
    <citation type="submission" date="2017-08" db="EMBL/GenBank/DDBJ databases">
        <title>Genomes of multiple Clavibacter strains from different subspecies.</title>
        <authorList>
            <person name="Yuan X.-K."/>
            <person name="Li X.-S."/>
            <person name="Nie J."/>
            <person name="De Boer S.H."/>
        </authorList>
    </citation>
    <scope>NUCLEOTIDE SEQUENCE [LARGE SCALE GENOMIC DNA]</scope>
    <source>
        <strain evidence="5">ATCC 33566</strain>
    </source>
</reference>
<evidence type="ECO:0000259" key="3">
    <source>
        <dbReference type="Pfam" id="PF20736"/>
    </source>
</evidence>
<dbReference type="RefSeq" id="WP_094126234.1">
    <property type="nucleotide sequence ID" value="NZ_CP040788.1"/>
</dbReference>
<dbReference type="InterPro" id="IPR049046">
    <property type="entry name" value="Beta-AFase-like_GH127_middle"/>
</dbReference>
<dbReference type="Proteomes" id="UP000215316">
    <property type="component" value="Unassembled WGS sequence"/>
</dbReference>
<evidence type="ECO:0000259" key="4">
    <source>
        <dbReference type="Pfam" id="PF20737"/>
    </source>
</evidence>
<name>A0A225C4X9_9MICO</name>
<dbReference type="InterPro" id="IPR049174">
    <property type="entry name" value="Beta-AFase-like"/>
</dbReference>
<comment type="caution">
    <text evidence="5">The sequence shown here is derived from an EMBL/GenBank/DDBJ whole genome shotgun (WGS) entry which is preliminary data.</text>
</comment>
<protein>
    <recommendedName>
        <fullName evidence="7">Glycoside hydrolase family 127 protein</fullName>
    </recommendedName>
</protein>
<dbReference type="OrthoDB" id="9757939at2"/>
<dbReference type="PANTHER" id="PTHR43465">
    <property type="entry name" value="DUF1680 DOMAIN PROTEIN (AFU_ORTHOLOGUE AFUA_1G08910)"/>
    <property type="match status" value="1"/>
</dbReference>
<dbReference type="InterPro" id="IPR049049">
    <property type="entry name" value="Beta-AFase-like_GH127_C"/>
</dbReference>
<evidence type="ECO:0000313" key="5">
    <source>
        <dbReference type="EMBL" id="OQJ61828.1"/>
    </source>
</evidence>
<dbReference type="EMBL" id="MZMQ01000001">
    <property type="protein sequence ID" value="OQJ61828.1"/>
    <property type="molecule type" value="Genomic_DNA"/>
</dbReference>
<dbReference type="Pfam" id="PF07944">
    <property type="entry name" value="Beta-AFase-like_GH127_cat"/>
    <property type="match status" value="1"/>
</dbReference>
<dbReference type="InterPro" id="IPR012878">
    <property type="entry name" value="Beta-AFase-like_GH127_cat"/>
</dbReference>